<evidence type="ECO:0000256" key="4">
    <source>
        <dbReference type="ARBA" id="ARBA00022692"/>
    </source>
</evidence>
<reference evidence="11 12" key="1">
    <citation type="journal article" date="2013" name="Mar. Genomics">
        <title>Expression of sulfatases in Rhodopirellula baltica and the diversity of sulfatases in the genus Rhodopirellula.</title>
        <authorList>
            <person name="Wegner C.E."/>
            <person name="Richter-Heitmann T."/>
            <person name="Klindworth A."/>
            <person name="Klockow C."/>
            <person name="Richter M."/>
            <person name="Achstetter T."/>
            <person name="Glockner F.O."/>
            <person name="Harder J."/>
        </authorList>
    </citation>
    <scope>NUCLEOTIDE SEQUENCE [LARGE SCALE GENOMIC DNA]</scope>
    <source>
        <strain evidence="11 12">SM41</strain>
    </source>
</reference>
<dbReference type="InterPro" id="IPR046342">
    <property type="entry name" value="CBS_dom_sf"/>
</dbReference>
<dbReference type="SMART" id="SM00924">
    <property type="entry name" value="MgtE_N"/>
    <property type="match status" value="1"/>
</dbReference>
<dbReference type="InterPro" id="IPR006667">
    <property type="entry name" value="SLC41_membr_dom"/>
</dbReference>
<dbReference type="InterPro" id="IPR000644">
    <property type="entry name" value="CBS_dom"/>
</dbReference>
<dbReference type="GO" id="GO:0008324">
    <property type="term" value="F:monoatomic cation transmembrane transporter activity"/>
    <property type="evidence" value="ECO:0007669"/>
    <property type="project" value="InterPro"/>
</dbReference>
<dbReference type="Pfam" id="PF01769">
    <property type="entry name" value="MgtE"/>
    <property type="match status" value="1"/>
</dbReference>
<dbReference type="Proteomes" id="UP000011885">
    <property type="component" value="Unassembled WGS sequence"/>
</dbReference>
<dbReference type="InterPro" id="IPR038076">
    <property type="entry name" value="MgtE_N_sf"/>
</dbReference>
<evidence type="ECO:0000256" key="2">
    <source>
        <dbReference type="ARBA" id="ARBA00009749"/>
    </source>
</evidence>
<keyword evidence="4 9" id="KW-0812">Transmembrane</keyword>
<evidence type="ECO:0000313" key="12">
    <source>
        <dbReference type="Proteomes" id="UP000011885"/>
    </source>
</evidence>
<evidence type="ECO:0000256" key="7">
    <source>
        <dbReference type="ARBA" id="ARBA00023136"/>
    </source>
</evidence>
<accession>M5U432</accession>
<feature type="domain" description="CBS" evidence="10">
    <location>
        <begin position="216"/>
        <end position="273"/>
    </location>
</feature>
<organism evidence="11 12">
    <name type="scientific">Rhodopirellula sallentina SM41</name>
    <dbReference type="NCBI Taxonomy" id="1263870"/>
    <lineage>
        <taxon>Bacteria</taxon>
        <taxon>Pseudomonadati</taxon>
        <taxon>Planctomycetota</taxon>
        <taxon>Planctomycetia</taxon>
        <taxon>Pirellulales</taxon>
        <taxon>Pirellulaceae</taxon>
        <taxon>Rhodopirellula</taxon>
    </lineage>
</organism>
<dbReference type="SUPFAM" id="SSF161093">
    <property type="entry name" value="MgtE membrane domain-like"/>
    <property type="match status" value="1"/>
</dbReference>
<feature type="transmembrane region" description="Helical" evidence="9">
    <location>
        <begin position="331"/>
        <end position="352"/>
    </location>
</feature>
<keyword evidence="7 9" id="KW-0472">Membrane</keyword>
<evidence type="ECO:0000256" key="3">
    <source>
        <dbReference type="ARBA" id="ARBA00022448"/>
    </source>
</evidence>
<feature type="domain" description="CBS" evidence="10">
    <location>
        <begin position="150"/>
        <end position="215"/>
    </location>
</feature>
<dbReference type="InterPro" id="IPR036739">
    <property type="entry name" value="SLC41_membr_dom_sf"/>
</dbReference>
<evidence type="ECO:0000313" key="11">
    <source>
        <dbReference type="EMBL" id="EMI56039.1"/>
    </source>
</evidence>
<dbReference type="EMBL" id="ANOH01000178">
    <property type="protein sequence ID" value="EMI56039.1"/>
    <property type="molecule type" value="Genomic_DNA"/>
</dbReference>
<proteinExistence type="inferred from homology"/>
<dbReference type="Gene3D" id="1.10.357.20">
    <property type="entry name" value="SLC41 divalent cation transporters, integral membrane domain"/>
    <property type="match status" value="1"/>
</dbReference>
<comment type="subcellular location">
    <subcellularLocation>
        <location evidence="1">Membrane</location>
        <topology evidence="1">Multi-pass membrane protein</topology>
    </subcellularLocation>
</comment>
<feature type="transmembrane region" description="Helical" evidence="9">
    <location>
        <begin position="299"/>
        <end position="319"/>
    </location>
</feature>
<dbReference type="SUPFAM" id="SSF158791">
    <property type="entry name" value="MgtE N-terminal domain-like"/>
    <property type="match status" value="1"/>
</dbReference>
<dbReference type="OrthoDB" id="9790355at2"/>
<gene>
    <name evidence="11" type="ORF">RSSM_02537</name>
</gene>
<evidence type="ECO:0000256" key="6">
    <source>
        <dbReference type="ARBA" id="ARBA00022989"/>
    </source>
</evidence>
<evidence type="ECO:0000256" key="8">
    <source>
        <dbReference type="PROSITE-ProRule" id="PRU00703"/>
    </source>
</evidence>
<dbReference type="PANTHER" id="PTHR41394:SF5">
    <property type="entry name" value="SLC41A_MGTE INTEGRAL MEMBRANE DOMAIN-CONTAINING PROTEIN"/>
    <property type="match status" value="1"/>
</dbReference>
<dbReference type="Gene3D" id="3.10.580.10">
    <property type="entry name" value="CBS-domain"/>
    <property type="match status" value="1"/>
</dbReference>
<evidence type="ECO:0000259" key="10">
    <source>
        <dbReference type="PROSITE" id="PS51371"/>
    </source>
</evidence>
<evidence type="ECO:0000256" key="5">
    <source>
        <dbReference type="ARBA" id="ARBA00022842"/>
    </source>
</evidence>
<evidence type="ECO:0000256" key="1">
    <source>
        <dbReference type="ARBA" id="ARBA00004141"/>
    </source>
</evidence>
<dbReference type="GO" id="GO:0016020">
    <property type="term" value="C:membrane"/>
    <property type="evidence" value="ECO:0007669"/>
    <property type="project" value="UniProtKB-SubCell"/>
</dbReference>
<dbReference type="RefSeq" id="WP_008678379.1">
    <property type="nucleotide sequence ID" value="NZ_ANOH01000178.1"/>
</dbReference>
<keyword evidence="6 9" id="KW-1133">Transmembrane helix</keyword>
<feature type="transmembrane region" description="Helical" evidence="9">
    <location>
        <begin position="404"/>
        <end position="427"/>
    </location>
</feature>
<dbReference type="PATRIC" id="fig|1263870.3.peg.2698"/>
<protein>
    <submittedName>
        <fullName evidence="11">Magnesium transporter</fullName>
    </submittedName>
</protein>
<comment type="similarity">
    <text evidence="2">Belongs to the SLC41A transporter family.</text>
</comment>
<dbReference type="InterPro" id="IPR006668">
    <property type="entry name" value="Mg_transptr_MgtE_intracell_dom"/>
</dbReference>
<dbReference type="Pfam" id="PF00571">
    <property type="entry name" value="CBS"/>
    <property type="match status" value="2"/>
</dbReference>
<sequence>MSSILDAPPIAAEEKPPWKTLSKHIKTGDGDAALELLREVPPSELLYVLGRLRDKKLTALWQLLIPIDLEFAADLLQLLPDVLAANLIEQLPTETAATLLSRVDSDEQVDFLATMDSERSAEVIEAMGSSEAADIKRYLSYPHDTAGGLMVSEILTFSAKTSVSSVVDFFRKHHDQFDEYVTRYLFAVDEHDRFVGVVKSRTLLTASPSDTMAQLAVSDFSVVSPDVSVDELESLFDGVDHMAVPVVADDGTLLGAVKRSAVFEVLQERDVASLMRFGGIVGGEELRTMPLRVRTFRRLMFLLPSIGLSYIAVSVITIYEPIIEKATVLAVFLPMVANLCGAAGNQAVAVSIRELTLGLIDGRDLLRVWGQEFFLALFNGVAIASVLAAVVFCTRGDTGGLPLVIGAAYTLSSVVAVGLGSGLPLLMNRLGIDPAMLSSPVLTTLTDMTSFFLVLSLAAAILDFT</sequence>
<comment type="caution">
    <text evidence="11">The sequence shown here is derived from an EMBL/GenBank/DDBJ whole genome shotgun (WGS) entry which is preliminary data.</text>
</comment>
<dbReference type="AlphaFoldDB" id="M5U432"/>
<keyword evidence="3" id="KW-0813">Transport</keyword>
<dbReference type="PROSITE" id="PS51371">
    <property type="entry name" value="CBS"/>
    <property type="match status" value="2"/>
</dbReference>
<dbReference type="SUPFAM" id="SSF54631">
    <property type="entry name" value="CBS-domain pair"/>
    <property type="match status" value="1"/>
</dbReference>
<name>M5U432_9BACT</name>
<keyword evidence="5" id="KW-0460">Magnesium</keyword>
<dbReference type="Pfam" id="PF03448">
    <property type="entry name" value="MgtE_N"/>
    <property type="match status" value="1"/>
</dbReference>
<dbReference type="Gene3D" id="1.25.60.10">
    <property type="entry name" value="MgtE N-terminal domain-like"/>
    <property type="match status" value="1"/>
</dbReference>
<dbReference type="PANTHER" id="PTHR41394">
    <property type="entry name" value="MAGNESIUM TRANSPORTER MGTE"/>
    <property type="match status" value="1"/>
</dbReference>
<feature type="transmembrane region" description="Helical" evidence="9">
    <location>
        <begin position="373"/>
        <end position="392"/>
    </location>
</feature>
<feature type="transmembrane region" description="Helical" evidence="9">
    <location>
        <begin position="439"/>
        <end position="462"/>
    </location>
</feature>
<keyword evidence="8" id="KW-0129">CBS domain</keyword>
<evidence type="ECO:0000256" key="9">
    <source>
        <dbReference type="SAM" id="Phobius"/>
    </source>
</evidence>
<keyword evidence="12" id="KW-1185">Reference proteome</keyword>